<proteinExistence type="predicted"/>
<organism evidence="2 3">
    <name type="scientific">Labeo rohita</name>
    <name type="common">Indian major carp</name>
    <name type="synonym">Cyprinus rohita</name>
    <dbReference type="NCBI Taxonomy" id="84645"/>
    <lineage>
        <taxon>Eukaryota</taxon>
        <taxon>Metazoa</taxon>
        <taxon>Chordata</taxon>
        <taxon>Craniata</taxon>
        <taxon>Vertebrata</taxon>
        <taxon>Euteleostomi</taxon>
        <taxon>Actinopterygii</taxon>
        <taxon>Neopterygii</taxon>
        <taxon>Teleostei</taxon>
        <taxon>Ostariophysi</taxon>
        <taxon>Cypriniformes</taxon>
        <taxon>Cyprinidae</taxon>
        <taxon>Labeoninae</taxon>
        <taxon>Labeonini</taxon>
        <taxon>Labeo</taxon>
    </lineage>
</organism>
<accession>A0ABQ8L856</accession>
<dbReference type="Proteomes" id="UP000830375">
    <property type="component" value="Unassembled WGS sequence"/>
</dbReference>
<name>A0ABQ8L856_LABRO</name>
<protein>
    <submittedName>
        <fullName evidence="2">Formin-like protein</fullName>
    </submittedName>
</protein>
<reference evidence="2 3" key="1">
    <citation type="submission" date="2022-01" db="EMBL/GenBank/DDBJ databases">
        <title>A high-quality chromosome-level genome assembly of rohu carp, Labeo rohita.</title>
        <authorList>
            <person name="Arick M.A. II"/>
            <person name="Hsu C.-Y."/>
            <person name="Magbanua Z."/>
            <person name="Pechanova O."/>
            <person name="Grover C."/>
            <person name="Miller E."/>
            <person name="Thrash A."/>
            <person name="Ezzel L."/>
            <person name="Alam S."/>
            <person name="Benzie J."/>
            <person name="Hamilton M."/>
            <person name="Karsi A."/>
            <person name="Lawrence M.L."/>
            <person name="Peterson D.G."/>
        </authorList>
    </citation>
    <scope>NUCLEOTIDE SEQUENCE [LARGE SCALE GENOMIC DNA]</scope>
    <source>
        <strain evidence="3">BAU-BD-2019</strain>
        <tissue evidence="2">Blood</tissue>
    </source>
</reference>
<keyword evidence="3" id="KW-1185">Reference proteome</keyword>
<comment type="caution">
    <text evidence="2">The sequence shown here is derived from an EMBL/GenBank/DDBJ whole genome shotgun (WGS) entry which is preliminary data.</text>
</comment>
<evidence type="ECO:0000313" key="3">
    <source>
        <dbReference type="Proteomes" id="UP000830375"/>
    </source>
</evidence>
<feature type="region of interest" description="Disordered" evidence="1">
    <location>
        <begin position="1"/>
        <end position="27"/>
    </location>
</feature>
<evidence type="ECO:0000256" key="1">
    <source>
        <dbReference type="SAM" id="MobiDB-lite"/>
    </source>
</evidence>
<evidence type="ECO:0000313" key="2">
    <source>
        <dbReference type="EMBL" id="KAI2645866.1"/>
    </source>
</evidence>
<gene>
    <name evidence="2" type="ORF">H4Q32_025196</name>
</gene>
<dbReference type="EMBL" id="JACTAM010002123">
    <property type="protein sequence ID" value="KAI2645866.1"/>
    <property type="molecule type" value="Genomic_DNA"/>
</dbReference>
<sequence length="71" mass="7367">MPQPESAPKMVARPQPEPPPARAAFSPVTSSARVAASPVCFAAPETLAVLKATPRSSATMDEAKSCPGFWS</sequence>